<dbReference type="FunFam" id="3.30.160.60:FF:000373">
    <property type="entry name" value="Putative transcriptional repressor ctcf"/>
    <property type="match status" value="1"/>
</dbReference>
<dbReference type="FunFam" id="3.30.160.60:FF:000448">
    <property type="entry name" value="RE1-silencing transcription factor A"/>
    <property type="match status" value="1"/>
</dbReference>
<dbReference type="PROSITE" id="PS00028">
    <property type="entry name" value="ZINC_FINGER_C2H2_1"/>
    <property type="match status" value="7"/>
</dbReference>
<dbReference type="Pfam" id="PF00096">
    <property type="entry name" value="zf-C2H2"/>
    <property type="match status" value="6"/>
</dbReference>
<dbReference type="KEGG" id="dpte:113798092"/>
<organism evidence="12 13">
    <name type="scientific">Dermatophagoides pteronyssinus</name>
    <name type="common">European house dust mite</name>
    <dbReference type="NCBI Taxonomy" id="6956"/>
    <lineage>
        <taxon>Eukaryota</taxon>
        <taxon>Metazoa</taxon>
        <taxon>Ecdysozoa</taxon>
        <taxon>Arthropoda</taxon>
        <taxon>Chelicerata</taxon>
        <taxon>Arachnida</taxon>
        <taxon>Acari</taxon>
        <taxon>Acariformes</taxon>
        <taxon>Sarcoptiformes</taxon>
        <taxon>Astigmata</taxon>
        <taxon>Psoroptidia</taxon>
        <taxon>Analgoidea</taxon>
        <taxon>Pyroglyphidae</taxon>
        <taxon>Dermatophagoidinae</taxon>
        <taxon>Dermatophagoides</taxon>
    </lineage>
</organism>
<evidence type="ECO:0000256" key="8">
    <source>
        <dbReference type="ARBA" id="ARBA00023125"/>
    </source>
</evidence>
<dbReference type="PANTHER" id="PTHR24388:SF46">
    <property type="entry name" value="CCCTC-BINDING FACTOR"/>
    <property type="match status" value="1"/>
</dbReference>
<sequence>MTDAVVANETDSISDIQDYLQTFNKEVDDGEQNTATTAAAVADAADQSNSTNQVIYTIDGKELAGNIVLAGQDGQSEQSGNFQTFMVMNDQQYMLIMEDESGAGGEQQALVVTADNDEQQPTNGPTETASSNQRQELTTNVAETPAKRTRGMFRKSQRIKEELMDDDSHNDISVYDFNDQPNRNAASHGASAGSSSKNQTTADDDDPDFKTPSKRGRPVKSSESSRKAKSGSGSLVLNTTSGSSSSNVHVCTYCTYTSTKRYLLSRHLKSHSEDRPHKCGICERGFKTLASLQNHVNTHTGVRPHQCKFCDAAFTTSGELVRHIRYRHTHEKPHRCSECDYASVELSKLKRHMRCHTGERPYQCPHCTYASPDTYKLKRHLRIHTGEKPYLCDVCHQRFTQSNSLKAHKLIHTGNKPIFKCEFCPTTCGRKTDLRIHVQKLHTSDKMLTCKRCDQSFPDRYQFKLHLKTHEGEKCFKCDLCSYASVSARHLESHMLIHTDQKPYICEVCQTSFRQKQLLKRHKNLYHNPSYVPPVPKEKTHECAQCSKAFRHKGNLIRHMSLHDPDAKNNLAKDSDMMGNSQLIDDEYYEDEDDYELGDDPTQVSIVTTDTSGAILDSSAATDGSIQITLDQQLIDSSNDQVMLLLVSQESGDTSNGQSTADTATTATVTATASTPRIISRSARVTRSSAKANDVQVVYEDSKSMLNSDNSANSEPTSQISFDNDTINYEEQLQKQKDLEACFGFKDEDDEDEIILSMPAVHGQ</sequence>
<accession>A0A6P6YGH7</accession>
<keyword evidence="12" id="KW-1185">Reference proteome</keyword>
<dbReference type="OrthoDB" id="6077919at2759"/>
<comment type="similarity">
    <text evidence="2">Belongs to the krueppel C2H2-type zinc-finger protein family.</text>
</comment>
<keyword evidence="9" id="KW-0804">Transcription</keyword>
<dbReference type="Proteomes" id="UP000515146">
    <property type="component" value="Unplaced"/>
</dbReference>
<dbReference type="GO" id="GO:0000978">
    <property type="term" value="F:RNA polymerase II cis-regulatory region sequence-specific DNA binding"/>
    <property type="evidence" value="ECO:0007669"/>
    <property type="project" value="TreeGrafter"/>
</dbReference>
<evidence type="ECO:0000256" key="5">
    <source>
        <dbReference type="ARBA" id="ARBA00022771"/>
    </source>
</evidence>
<keyword evidence="5" id="KW-0863">Zinc-finger</keyword>
<dbReference type="FunFam" id="3.30.160.60:FF:000049">
    <property type="entry name" value="transcriptional repressor CTCF isoform X1"/>
    <property type="match status" value="1"/>
</dbReference>
<dbReference type="InterPro" id="IPR056438">
    <property type="entry name" value="Znf-C2H2_CTCF"/>
</dbReference>
<dbReference type="InterPro" id="IPR050527">
    <property type="entry name" value="Snail/Krueppel_Znf"/>
</dbReference>
<evidence type="ECO:0000256" key="3">
    <source>
        <dbReference type="ARBA" id="ARBA00022723"/>
    </source>
</evidence>
<dbReference type="InParanoid" id="A0A6P6YGH7"/>
<dbReference type="GO" id="GO:0000981">
    <property type="term" value="F:DNA-binding transcription factor activity, RNA polymerase II-specific"/>
    <property type="evidence" value="ECO:0007669"/>
    <property type="project" value="TreeGrafter"/>
</dbReference>
<name>A0A6P6YGH7_DERPT</name>
<dbReference type="PROSITE" id="PS50157">
    <property type="entry name" value="ZINC_FINGER_C2H2_2"/>
    <property type="match status" value="11"/>
</dbReference>
<evidence type="ECO:0000256" key="9">
    <source>
        <dbReference type="ARBA" id="ARBA00023163"/>
    </source>
</evidence>
<keyword evidence="6" id="KW-0862">Zinc</keyword>
<comment type="similarity">
    <text evidence="11">Belongs to the snail C2H2-type zinc-finger protein family.</text>
</comment>
<evidence type="ECO:0000256" key="1">
    <source>
        <dbReference type="ARBA" id="ARBA00004123"/>
    </source>
</evidence>
<dbReference type="RefSeq" id="XP_027204380.1">
    <property type="nucleotide sequence ID" value="XM_027348579.1"/>
</dbReference>
<evidence type="ECO:0000256" key="7">
    <source>
        <dbReference type="ARBA" id="ARBA00023015"/>
    </source>
</evidence>
<evidence type="ECO:0000256" key="4">
    <source>
        <dbReference type="ARBA" id="ARBA00022737"/>
    </source>
</evidence>
<keyword evidence="10" id="KW-0539">Nucleus</keyword>
<evidence type="ECO:0000256" key="6">
    <source>
        <dbReference type="ARBA" id="ARBA00022833"/>
    </source>
</evidence>
<dbReference type="GO" id="GO:0005634">
    <property type="term" value="C:nucleus"/>
    <property type="evidence" value="ECO:0007669"/>
    <property type="project" value="UniProtKB-SubCell"/>
</dbReference>
<evidence type="ECO:0000256" key="2">
    <source>
        <dbReference type="ARBA" id="ARBA00006991"/>
    </source>
</evidence>
<gene>
    <name evidence="13" type="primary">LOC113798092</name>
</gene>
<dbReference type="InterPro" id="IPR013087">
    <property type="entry name" value="Znf_C2H2_type"/>
</dbReference>
<dbReference type="OMA" id="KTHECPH"/>
<reference evidence="13" key="1">
    <citation type="submission" date="2025-08" db="UniProtKB">
        <authorList>
            <consortium name="RefSeq"/>
        </authorList>
    </citation>
    <scope>IDENTIFICATION</scope>
    <source>
        <strain evidence="13">Airmid</strain>
    </source>
</reference>
<dbReference type="Pfam" id="PF23611">
    <property type="entry name" value="zf-C2H2_16"/>
    <property type="match status" value="1"/>
</dbReference>
<dbReference type="FunFam" id="3.30.160.60:FF:001668">
    <property type="entry name" value="transcriptional repressor CTCF"/>
    <property type="match status" value="1"/>
</dbReference>
<comment type="subcellular location">
    <subcellularLocation>
        <location evidence="1">Nucleus</location>
    </subcellularLocation>
</comment>
<keyword evidence="8" id="KW-0238">DNA-binding</keyword>
<dbReference type="FunFam" id="3.30.160.60:FF:004176">
    <property type="match status" value="1"/>
</dbReference>
<dbReference type="InterPro" id="IPR036236">
    <property type="entry name" value="Znf_C2H2_sf"/>
</dbReference>
<keyword evidence="3" id="KW-0479">Metal-binding</keyword>
<protein>
    <submittedName>
        <fullName evidence="13">Transcriptional repressor CTCF-like isoform X1</fullName>
    </submittedName>
</protein>
<evidence type="ECO:0000313" key="13">
    <source>
        <dbReference type="RefSeq" id="XP_027204380.1"/>
    </source>
</evidence>
<evidence type="ECO:0000256" key="11">
    <source>
        <dbReference type="ARBA" id="ARBA00037948"/>
    </source>
</evidence>
<proteinExistence type="inferred from homology"/>
<dbReference type="AlphaFoldDB" id="A0A6P6YGH7"/>
<keyword evidence="7" id="KW-0805">Transcription regulation</keyword>
<dbReference type="FunFam" id="3.30.160.60:FF:000624">
    <property type="entry name" value="zinc finger protein 697"/>
    <property type="match status" value="1"/>
</dbReference>
<dbReference type="PANTHER" id="PTHR24388">
    <property type="entry name" value="ZINC FINGER PROTEIN"/>
    <property type="match status" value="1"/>
</dbReference>
<dbReference type="GO" id="GO:0008270">
    <property type="term" value="F:zinc ion binding"/>
    <property type="evidence" value="ECO:0007669"/>
    <property type="project" value="UniProtKB-KW"/>
</dbReference>
<evidence type="ECO:0000313" key="12">
    <source>
        <dbReference type="Proteomes" id="UP000515146"/>
    </source>
</evidence>
<dbReference type="GeneID" id="113798092"/>
<keyword evidence="4" id="KW-0677">Repeat</keyword>
<dbReference type="SUPFAM" id="SSF57667">
    <property type="entry name" value="beta-beta-alpha zinc fingers"/>
    <property type="match status" value="6"/>
</dbReference>
<dbReference type="SMART" id="SM00355">
    <property type="entry name" value="ZnF_C2H2"/>
    <property type="match status" value="11"/>
</dbReference>
<dbReference type="Gene3D" id="3.30.160.60">
    <property type="entry name" value="Classic Zinc Finger"/>
    <property type="match status" value="9"/>
</dbReference>
<evidence type="ECO:0000256" key="10">
    <source>
        <dbReference type="ARBA" id="ARBA00023242"/>
    </source>
</evidence>
<dbReference type="FunFam" id="3.30.160.60:FF:000770">
    <property type="entry name" value="zinc finger protein 16"/>
    <property type="match status" value="1"/>
</dbReference>
<dbReference type="FunFam" id="3.30.160.60:FF:002321">
    <property type="entry name" value="Putative transcriptional repressor ctcf"/>
    <property type="match status" value="1"/>
</dbReference>